<evidence type="ECO:0000313" key="1">
    <source>
        <dbReference type="EMBL" id="VDN45435.1"/>
    </source>
</evidence>
<keyword evidence="2" id="KW-1185">Reference proteome</keyword>
<accession>A0A3P7NRI4</accession>
<protein>
    <submittedName>
        <fullName evidence="1">Uncharacterized protein</fullName>
    </submittedName>
</protein>
<evidence type="ECO:0000313" key="2">
    <source>
        <dbReference type="Proteomes" id="UP000281553"/>
    </source>
</evidence>
<gene>
    <name evidence="1" type="ORF">DILT_LOCUS19603</name>
</gene>
<dbReference type="Proteomes" id="UP000281553">
    <property type="component" value="Unassembled WGS sequence"/>
</dbReference>
<proteinExistence type="predicted"/>
<reference evidence="1 2" key="1">
    <citation type="submission" date="2018-11" db="EMBL/GenBank/DDBJ databases">
        <authorList>
            <consortium name="Pathogen Informatics"/>
        </authorList>
    </citation>
    <scope>NUCLEOTIDE SEQUENCE [LARGE SCALE GENOMIC DNA]</scope>
</reference>
<organism evidence="1 2">
    <name type="scientific">Dibothriocephalus latus</name>
    <name type="common">Fish tapeworm</name>
    <name type="synonym">Diphyllobothrium latum</name>
    <dbReference type="NCBI Taxonomy" id="60516"/>
    <lineage>
        <taxon>Eukaryota</taxon>
        <taxon>Metazoa</taxon>
        <taxon>Spiralia</taxon>
        <taxon>Lophotrochozoa</taxon>
        <taxon>Platyhelminthes</taxon>
        <taxon>Cestoda</taxon>
        <taxon>Eucestoda</taxon>
        <taxon>Diphyllobothriidea</taxon>
        <taxon>Diphyllobothriidae</taxon>
        <taxon>Dibothriocephalus</taxon>
    </lineage>
</organism>
<dbReference type="AlphaFoldDB" id="A0A3P7NRI4"/>
<name>A0A3P7NRI4_DIBLA</name>
<dbReference type="EMBL" id="UYRU01116579">
    <property type="protein sequence ID" value="VDN45435.1"/>
    <property type="molecule type" value="Genomic_DNA"/>
</dbReference>
<sequence>MISLCTLFLRPTGRYLDDTARNFRLQLKQAMQVRAPKGKSAPAPSPPEPPTSATIWIAKAYPPWQVKFPDIFIPWVVYLSSLPVVRGVTFATIDY</sequence>